<gene>
    <name evidence="2" type="ORF">BDV33DRAFT_165865</name>
</gene>
<reference evidence="2 3" key="1">
    <citation type="submission" date="2019-04" db="EMBL/GenBank/DDBJ databases">
        <title>Fungal friends and foes A comparative genomics study of 23 Aspergillus species from section Flavi.</title>
        <authorList>
            <consortium name="DOE Joint Genome Institute"/>
            <person name="Kjaerbolling I."/>
            <person name="Vesth T.C."/>
            <person name="Frisvad J.C."/>
            <person name="Nybo J.L."/>
            <person name="Theobald S."/>
            <person name="Kildgaard S."/>
            <person name="Petersen T.I."/>
            <person name="Kuo A."/>
            <person name="Sato A."/>
            <person name="Lyhne E.K."/>
            <person name="Kogle M.E."/>
            <person name="Wiebenga A."/>
            <person name="Kun R.S."/>
            <person name="Lubbers R.J."/>
            <person name="Makela M.R."/>
            <person name="Barry K."/>
            <person name="Chovatia M."/>
            <person name="Clum A."/>
            <person name="Daum C."/>
            <person name="Haridas S."/>
            <person name="He G."/>
            <person name="LaButti K."/>
            <person name="Lipzen A."/>
            <person name="Mondo S."/>
            <person name="Pangilinan J."/>
            <person name="Riley R."/>
            <person name="Salamov A."/>
            <person name="Simmons B.A."/>
            <person name="Magnuson J.K."/>
            <person name="Henrissat B."/>
            <person name="Mortensen U.H."/>
            <person name="Larsen T.O."/>
            <person name="De vries R.P."/>
            <person name="Grigoriev I.V."/>
            <person name="Machida M."/>
            <person name="Baker S.E."/>
            <person name="Andersen M.R."/>
        </authorList>
    </citation>
    <scope>NUCLEOTIDE SEQUENCE [LARGE SCALE GENOMIC DNA]</scope>
    <source>
        <strain evidence="2 3">CBS 126849</strain>
    </source>
</reference>
<proteinExistence type="predicted"/>
<evidence type="ECO:0000256" key="1">
    <source>
        <dbReference type="SAM" id="Phobius"/>
    </source>
</evidence>
<feature type="transmembrane region" description="Helical" evidence="1">
    <location>
        <begin position="17"/>
        <end position="37"/>
    </location>
</feature>
<keyword evidence="1" id="KW-1133">Transmembrane helix</keyword>
<organism evidence="2 3">
    <name type="scientific">Aspergillus novoparasiticus</name>
    <dbReference type="NCBI Taxonomy" id="986946"/>
    <lineage>
        <taxon>Eukaryota</taxon>
        <taxon>Fungi</taxon>
        <taxon>Dikarya</taxon>
        <taxon>Ascomycota</taxon>
        <taxon>Pezizomycotina</taxon>
        <taxon>Eurotiomycetes</taxon>
        <taxon>Eurotiomycetidae</taxon>
        <taxon>Eurotiales</taxon>
        <taxon>Aspergillaceae</taxon>
        <taxon>Aspergillus</taxon>
        <taxon>Aspergillus subgen. Circumdati</taxon>
    </lineage>
</organism>
<keyword evidence="1" id="KW-0812">Transmembrane</keyword>
<keyword evidence="3" id="KW-1185">Reference proteome</keyword>
<keyword evidence="1" id="KW-0472">Membrane</keyword>
<evidence type="ECO:0000313" key="3">
    <source>
        <dbReference type="Proteomes" id="UP000326799"/>
    </source>
</evidence>
<accession>A0A5N6F4Q9</accession>
<evidence type="ECO:0000313" key="2">
    <source>
        <dbReference type="EMBL" id="KAB8224095.1"/>
    </source>
</evidence>
<protein>
    <submittedName>
        <fullName evidence="2">Uncharacterized protein</fullName>
    </submittedName>
</protein>
<dbReference type="AlphaFoldDB" id="A0A5N6F4Q9"/>
<dbReference type="Proteomes" id="UP000326799">
    <property type="component" value="Unassembled WGS sequence"/>
</dbReference>
<name>A0A5N6F4Q9_9EURO</name>
<dbReference type="EMBL" id="ML733401">
    <property type="protein sequence ID" value="KAB8224095.1"/>
    <property type="molecule type" value="Genomic_DNA"/>
</dbReference>
<sequence length="66" mass="7593">MLVSACRTIEDDTPNYYLFYIEIVTISSLLFSITSPCHASQRTIDNRPVYHQTSHCTKPIPYTIPE</sequence>